<dbReference type="Proteomes" id="UP001197028">
    <property type="component" value="Unassembled WGS sequence"/>
</dbReference>
<feature type="region of interest" description="Disordered" evidence="1">
    <location>
        <begin position="211"/>
        <end position="309"/>
    </location>
</feature>
<comment type="caution">
    <text evidence="2">The sequence shown here is derived from an EMBL/GenBank/DDBJ whole genome shotgun (WGS) entry which is preliminary data.</text>
</comment>
<evidence type="ECO:0000256" key="1">
    <source>
        <dbReference type="SAM" id="MobiDB-lite"/>
    </source>
</evidence>
<feature type="compositionally biased region" description="Low complexity" evidence="1">
    <location>
        <begin position="223"/>
        <end position="238"/>
    </location>
</feature>
<keyword evidence="3" id="KW-1185">Reference proteome</keyword>
<dbReference type="EMBL" id="JABELD010000055">
    <property type="protein sequence ID" value="MBU2738722.1"/>
    <property type="molecule type" value="Genomic_DNA"/>
</dbReference>
<dbReference type="SUPFAM" id="SSF53300">
    <property type="entry name" value="vWA-like"/>
    <property type="match status" value="1"/>
</dbReference>
<name>A0ABS5ZRE1_9PROT</name>
<evidence type="ECO:0008006" key="4">
    <source>
        <dbReference type="Google" id="ProtNLM"/>
    </source>
</evidence>
<organism evidence="2 3">
    <name type="scientific">Acidithiobacillus concretivorus</name>
    <dbReference type="NCBI Taxonomy" id="3063952"/>
    <lineage>
        <taxon>Bacteria</taxon>
        <taxon>Pseudomonadati</taxon>
        <taxon>Pseudomonadota</taxon>
        <taxon>Acidithiobacillia</taxon>
        <taxon>Acidithiobacillales</taxon>
        <taxon>Acidithiobacillaceae</taxon>
        <taxon>Acidithiobacillus</taxon>
    </lineage>
</organism>
<protein>
    <recommendedName>
        <fullName evidence="4">VWFA domain-containing protein</fullName>
    </recommendedName>
</protein>
<evidence type="ECO:0000313" key="2">
    <source>
        <dbReference type="EMBL" id="MBU2738722.1"/>
    </source>
</evidence>
<reference evidence="2 3" key="1">
    <citation type="journal article" date="2021" name="ISME J.">
        <title>Genomic evolution of the class Acidithiobacillia: deep-branching Proteobacteria living in extreme acidic conditions.</title>
        <authorList>
            <person name="Moya-Beltran A."/>
            <person name="Beard S."/>
            <person name="Rojas-Villalobos C."/>
            <person name="Issotta F."/>
            <person name="Gallardo Y."/>
            <person name="Ulloa R."/>
            <person name="Giaveno A."/>
            <person name="Degli Esposti M."/>
            <person name="Johnson D.B."/>
            <person name="Quatrini R."/>
        </authorList>
    </citation>
    <scope>NUCLEOTIDE SEQUENCE [LARGE SCALE GENOMIC DNA]</scope>
    <source>
        <strain evidence="2 3">ATCC 19703</strain>
    </source>
</reference>
<dbReference type="InterPro" id="IPR036465">
    <property type="entry name" value="vWFA_dom_sf"/>
</dbReference>
<feature type="compositionally biased region" description="Acidic residues" evidence="1">
    <location>
        <begin position="245"/>
        <end position="267"/>
    </location>
</feature>
<proteinExistence type="predicted"/>
<dbReference type="Gene3D" id="3.40.50.410">
    <property type="entry name" value="von Willebrand factor, type A domain"/>
    <property type="match status" value="1"/>
</dbReference>
<accession>A0ABS5ZRE1</accession>
<gene>
    <name evidence="2" type="ORF">HJG40_07970</name>
</gene>
<dbReference type="RefSeq" id="WP_215863692.1">
    <property type="nucleotide sequence ID" value="NZ_JABELD010000055.1"/>
</dbReference>
<sequence length="583" mass="63512">MKALQIVAAAIGKSMGGISVEVDPSASTAYTNGKRVILPVLPVMAQEERANVTLGLVCHEAFHIRDTYLGGRLKGMPPEGIALTALKKRLQNALEDARIENRGFKRYPGSRRFLDALVTFAIREGWFRNPSRNTKPGNLVLFALLFHYRAHFLGQHDLDAIAESWEKQAIKTFGQDLWVQIVAIANKAVVANNPEAPWYAADEICRLLAGENAGNNDEDGENEQSQSESQQDSGESSGDGSGSEENQDDGDADSDDSNSDDAGETQGEDAYSSKPGSKPGKSRSDSSEDADQDPQKMAAKQAAESGEDDLHQTDLAEMLPADAGKQTCSYDIPMRKTMVSPIKDNELARRLLYCKEEAKRVYRKVAGPLEAKLWAKAQEEEWVSRTGTAGVAPSSLYNVQTTGRVFRNRVDGDSRSMTVHLLMDASGSMGSITEAKESNYWSNAGALALVQLFSALGIEWSVSWFDDDYYPGKAYSSAPLSPKDPWLVHGGGYTELPKAMSEAGKQLVCEAETDRKLLLVLTDGGANESETKTIDDALMNHGVEVRYVLIGTLQGFDFAKDRVSHGEMNQIGTAMIGAFRTFA</sequence>
<evidence type="ECO:0000313" key="3">
    <source>
        <dbReference type="Proteomes" id="UP001197028"/>
    </source>
</evidence>